<sequence>MFNNPENNQNVHSYNCWKYTLKDHIGLDVFGDKPEILGYDKFNGRIELGLNAFLKEFTPEWLITDLKNQINSDSNLVCKIAEFLYYSNIQDEIKIKYVECENRDILFTKSVTIQFCAFILISMKIIIVD</sequence>
<dbReference type="AlphaFoldDB" id="T0MH33"/>
<evidence type="ECO:0000313" key="1">
    <source>
        <dbReference type="EMBL" id="EQB60365.1"/>
    </source>
</evidence>
<name>T0MH33_9MICR</name>
<dbReference type="EMBL" id="KE647297">
    <property type="protein sequence ID" value="EQB60365.1"/>
    <property type="molecule type" value="Genomic_DNA"/>
</dbReference>
<gene>
    <name evidence="1" type="ORF">NAPIS_ORF02069</name>
</gene>
<dbReference type="OrthoDB" id="2192264at2759"/>
<dbReference type="Proteomes" id="UP000053780">
    <property type="component" value="Unassembled WGS sequence"/>
</dbReference>
<evidence type="ECO:0000313" key="2">
    <source>
        <dbReference type="Proteomes" id="UP000053780"/>
    </source>
</evidence>
<keyword evidence="2" id="KW-1185">Reference proteome</keyword>
<dbReference type="HOGENOM" id="CLU_1928194_0_0_1"/>
<dbReference type="VEuPathDB" id="MicrosporidiaDB:NAPIS_ORF02069"/>
<accession>T0MH33</accession>
<protein>
    <submittedName>
        <fullName evidence="1">Uncharacterized protein</fullName>
    </submittedName>
</protein>
<organism evidence="1 2">
    <name type="scientific">Vairimorpha apis BRL 01</name>
    <dbReference type="NCBI Taxonomy" id="1037528"/>
    <lineage>
        <taxon>Eukaryota</taxon>
        <taxon>Fungi</taxon>
        <taxon>Fungi incertae sedis</taxon>
        <taxon>Microsporidia</taxon>
        <taxon>Nosematidae</taxon>
        <taxon>Vairimorpha</taxon>
    </lineage>
</organism>
<proteinExistence type="predicted"/>
<reference evidence="1 2" key="1">
    <citation type="journal article" date="2013" name="BMC Genomics">
        <title>Genome sequencing and comparative genomics of honey bee microsporidia, Nosema apis reveal novel insights into host-parasite interactions.</title>
        <authorList>
            <person name="Chen Yp."/>
            <person name="Pettis J.S."/>
            <person name="Zhao Y."/>
            <person name="Liu X."/>
            <person name="Tallon L.J."/>
            <person name="Sadzewicz L.D."/>
            <person name="Li R."/>
            <person name="Zheng H."/>
            <person name="Huang S."/>
            <person name="Zhang X."/>
            <person name="Hamilton M.C."/>
            <person name="Pernal S.F."/>
            <person name="Melathopoulos A.P."/>
            <person name="Yan X."/>
            <person name="Evans J.D."/>
        </authorList>
    </citation>
    <scope>NUCLEOTIDE SEQUENCE [LARGE SCALE GENOMIC DNA]</scope>
    <source>
        <strain evidence="1 2">BRL 01</strain>
    </source>
</reference>